<protein>
    <submittedName>
        <fullName evidence="1">Uncharacterized protein</fullName>
    </submittedName>
</protein>
<keyword evidence="2" id="KW-1185">Reference proteome</keyword>
<name>A0ACB5RFF8_9CLOT</name>
<reference evidence="1" key="1">
    <citation type="journal article" date="2025" name="Int. J. Syst. Evol. Microbiol.">
        <title>Inconstantimicrobium mannanitabidum sp. nov., a novel member of the family Clostridiaceae isolated from anoxic soil under the treatment of reductive soil disinfestation.</title>
        <authorList>
            <person name="Ueki A."/>
            <person name="Tonouchi A."/>
            <person name="Honma S."/>
            <person name="Kaku N."/>
            <person name="Ueki K."/>
        </authorList>
    </citation>
    <scope>NUCLEOTIDE SEQUENCE</scope>
    <source>
        <strain evidence="1">TW13</strain>
    </source>
</reference>
<sequence length="373" mass="42833">MKVCIDAHVLGDRSGGNETYYRNIIDNIYKNLGDTDELFILLDSEEEKKRIDAKNIKNVKTIMFKYKNPIKRYGYEMAKIVKSYSIDVLHTQYYSPIIKNCKLVVTIHDVSFIHYPECFNTMELIRNRLWIRNAAKRADSILTVSEYSKQDIVKQFGVNDNKVHVTYLAPSGIFRELEDKDVEQAKEKFKIDAPYILAVGNLQPRKNLVTLINSYVKIKSSDINFKHKLVIVGKKAWKYDAIFSTLNSHNLSDDIILTDYVSEEDLVRLYNGADVFIYPSIFEGFGLPVIEAMACGTPVITSNTTSLPEVVDDAAILIDPYNQEEIVSKIEALCMDNQLKNELRGKGLKRAKLFSWETTAKKVMDVYKFTMQK</sequence>
<comment type="caution">
    <text evidence="1">The sequence shown here is derived from an EMBL/GenBank/DDBJ whole genome shotgun (WGS) entry which is preliminary data.</text>
</comment>
<dbReference type="EMBL" id="BROD01000001">
    <property type="protein sequence ID" value="GKX67815.1"/>
    <property type="molecule type" value="Genomic_DNA"/>
</dbReference>
<organism evidence="1 2">
    <name type="scientific">Inconstantimicrobium mannanitabidum</name>
    <dbReference type="NCBI Taxonomy" id="1604901"/>
    <lineage>
        <taxon>Bacteria</taxon>
        <taxon>Bacillati</taxon>
        <taxon>Bacillota</taxon>
        <taxon>Clostridia</taxon>
        <taxon>Eubacteriales</taxon>
        <taxon>Clostridiaceae</taxon>
        <taxon>Inconstantimicrobium</taxon>
    </lineage>
</organism>
<accession>A0ACB5RFF8</accession>
<gene>
    <name evidence="1" type="ORF">rsdtw13_30730</name>
</gene>
<dbReference type="Proteomes" id="UP001058074">
    <property type="component" value="Unassembled WGS sequence"/>
</dbReference>
<proteinExistence type="predicted"/>
<evidence type="ECO:0000313" key="1">
    <source>
        <dbReference type="EMBL" id="GKX67815.1"/>
    </source>
</evidence>
<evidence type="ECO:0000313" key="2">
    <source>
        <dbReference type="Proteomes" id="UP001058074"/>
    </source>
</evidence>